<dbReference type="Pfam" id="PF13411">
    <property type="entry name" value="MerR_1"/>
    <property type="match status" value="1"/>
</dbReference>
<evidence type="ECO:0000256" key="1">
    <source>
        <dbReference type="ARBA" id="ARBA00023125"/>
    </source>
</evidence>
<evidence type="ECO:0000313" key="4">
    <source>
        <dbReference type="Proteomes" id="UP000678317"/>
    </source>
</evidence>
<dbReference type="InterPro" id="IPR009061">
    <property type="entry name" value="DNA-bd_dom_put_sf"/>
</dbReference>
<dbReference type="PROSITE" id="PS50937">
    <property type="entry name" value="HTH_MERR_2"/>
    <property type="match status" value="1"/>
</dbReference>
<protein>
    <submittedName>
        <fullName evidence="3">MerR family transcriptional regulator</fullName>
    </submittedName>
</protein>
<evidence type="ECO:0000313" key="3">
    <source>
        <dbReference type="EMBL" id="MBO3083064.1"/>
    </source>
</evidence>
<dbReference type="Gene3D" id="1.10.1660.10">
    <property type="match status" value="1"/>
</dbReference>
<dbReference type="SMART" id="SM00422">
    <property type="entry name" value="HTH_MERR"/>
    <property type="match status" value="1"/>
</dbReference>
<gene>
    <name evidence="3" type="ORF">J4035_00285</name>
</gene>
<dbReference type="Proteomes" id="UP000678317">
    <property type="component" value="Unassembled WGS sequence"/>
</dbReference>
<reference evidence="3 4" key="1">
    <citation type="submission" date="2021-03" db="EMBL/GenBank/DDBJ databases">
        <title>novel species in genus Cellulomonas.</title>
        <authorList>
            <person name="Zhang G."/>
        </authorList>
    </citation>
    <scope>NUCLEOTIDE SEQUENCE [LARGE SCALE GENOMIC DNA]</scope>
    <source>
        <strain evidence="4">zg-ZUI188</strain>
    </source>
</reference>
<dbReference type="InterPro" id="IPR000551">
    <property type="entry name" value="MerR-type_HTH_dom"/>
</dbReference>
<feature type="domain" description="HTH merR-type" evidence="2">
    <location>
        <begin position="2"/>
        <end position="71"/>
    </location>
</feature>
<keyword evidence="1" id="KW-0238">DNA-binding</keyword>
<name>A0ABS3SBD2_9CELL</name>
<dbReference type="SUPFAM" id="SSF46955">
    <property type="entry name" value="Putative DNA-binding domain"/>
    <property type="match status" value="1"/>
</dbReference>
<dbReference type="InterPro" id="IPR047057">
    <property type="entry name" value="MerR_fam"/>
</dbReference>
<sequence>MAWSTSELADLAGTTVNTVRHYHRLGLLEEPERRYNGYKQYGVRHLVRLLRIRRLADLGLPLSEVGEMDAGSGSTAEALRELDTELAARIERLQRTRADIGAILRADAPADSPAGFAPYAAHLSEADQSIVHIYAQLYDEGAMADLRRMIEVDVEAGAVGDELNALPADADEATRQKLAERLAPGIAQNLIDYPWLNDPVGHLAKSAHVTQQTFVEAMTELYNSAQRDVLSRAGILGHQLAQMRLPGTP</sequence>
<accession>A0ABS3SBD2</accession>
<dbReference type="PANTHER" id="PTHR30204">
    <property type="entry name" value="REDOX-CYCLING DRUG-SENSING TRANSCRIPTIONAL ACTIVATOR SOXR"/>
    <property type="match status" value="1"/>
</dbReference>
<organism evidence="3 4">
    <name type="scientific">Cellulomonas fengjieae</name>
    <dbReference type="NCBI Taxonomy" id="2819978"/>
    <lineage>
        <taxon>Bacteria</taxon>
        <taxon>Bacillati</taxon>
        <taxon>Actinomycetota</taxon>
        <taxon>Actinomycetes</taxon>
        <taxon>Micrococcales</taxon>
        <taxon>Cellulomonadaceae</taxon>
        <taxon>Cellulomonas</taxon>
    </lineage>
</organism>
<dbReference type="PANTHER" id="PTHR30204:SF93">
    <property type="entry name" value="HTH MERR-TYPE DOMAIN-CONTAINING PROTEIN"/>
    <property type="match status" value="1"/>
</dbReference>
<evidence type="ECO:0000259" key="2">
    <source>
        <dbReference type="PROSITE" id="PS50937"/>
    </source>
</evidence>
<dbReference type="RefSeq" id="WP_208212909.1">
    <property type="nucleotide sequence ID" value="NZ_CP074404.1"/>
</dbReference>
<dbReference type="CDD" id="cd00592">
    <property type="entry name" value="HTH_MerR-like"/>
    <property type="match status" value="1"/>
</dbReference>
<dbReference type="EMBL" id="JAGFBM010000001">
    <property type="protein sequence ID" value="MBO3083064.1"/>
    <property type="molecule type" value="Genomic_DNA"/>
</dbReference>
<dbReference type="PRINTS" id="PR00040">
    <property type="entry name" value="HTHMERR"/>
</dbReference>
<comment type="caution">
    <text evidence="3">The sequence shown here is derived from an EMBL/GenBank/DDBJ whole genome shotgun (WGS) entry which is preliminary data.</text>
</comment>
<proteinExistence type="predicted"/>
<keyword evidence="4" id="KW-1185">Reference proteome</keyword>